<proteinExistence type="predicted"/>
<reference evidence="2" key="1">
    <citation type="submission" date="2022-11" db="UniProtKB">
        <authorList>
            <consortium name="WormBaseParasite"/>
        </authorList>
    </citation>
    <scope>IDENTIFICATION</scope>
</reference>
<protein>
    <submittedName>
        <fullName evidence="2">GPI mannosyltransferase 1</fullName>
    </submittedName>
</protein>
<accession>A0AC34FRY0</accession>
<organism evidence="1 2">
    <name type="scientific">Panagrolaimus sp. ES5</name>
    <dbReference type="NCBI Taxonomy" id="591445"/>
    <lineage>
        <taxon>Eukaryota</taxon>
        <taxon>Metazoa</taxon>
        <taxon>Ecdysozoa</taxon>
        <taxon>Nematoda</taxon>
        <taxon>Chromadorea</taxon>
        <taxon>Rhabditida</taxon>
        <taxon>Tylenchina</taxon>
        <taxon>Panagrolaimomorpha</taxon>
        <taxon>Panagrolaimoidea</taxon>
        <taxon>Panagrolaimidae</taxon>
        <taxon>Panagrolaimus</taxon>
    </lineage>
</organism>
<evidence type="ECO:0000313" key="1">
    <source>
        <dbReference type="Proteomes" id="UP000887579"/>
    </source>
</evidence>
<evidence type="ECO:0000313" key="2">
    <source>
        <dbReference type="WBParaSite" id="ES5_v2.g19538.t1"/>
    </source>
</evidence>
<dbReference type="Proteomes" id="UP000887579">
    <property type="component" value="Unplaced"/>
</dbReference>
<name>A0AC34FRY0_9BILA</name>
<sequence>MSETPKIIDRKEILRNQKADELKILCAAFSLRLAFIFYAQIHDYYFHVNFTDIDYKVFSDAAIHRDAAIHVANGRSPFDRPTYRYTPFLAWLLVPVLQFPNFGKILFCAADIVVGWLLIRLRRRQNFKYADPSGNIPSQHDHVFDVYALWLFNPFTMVISARGNADSLVCLAVLSTLYFLRQDKWILAALIHGLAAIHLRIYPIIFLPSIFLHFINIHTVNGSQDFIKRCLKNIKGFVYIFITTRKSLQLLAGWFIGQGIWLGFAYLFEFRGLNTLVFVWLASLIFVSINFWILISLIRRYQPIHLLNTKEKLKKLK</sequence>
<dbReference type="WBParaSite" id="ES5_v2.g19538.t1">
    <property type="protein sequence ID" value="ES5_v2.g19538.t1"/>
    <property type="gene ID" value="ES5_v2.g19538"/>
</dbReference>